<dbReference type="Pfam" id="PF00179">
    <property type="entry name" value="UQ_con"/>
    <property type="match status" value="2"/>
</dbReference>
<evidence type="ECO:0000256" key="8">
    <source>
        <dbReference type="ARBA" id="ARBA00022786"/>
    </source>
</evidence>
<keyword evidence="10" id="KW-0539">Nucleus</keyword>
<dbReference type="EMBL" id="ML995475">
    <property type="protein sequence ID" value="KAF2146540.1"/>
    <property type="molecule type" value="Genomic_DNA"/>
</dbReference>
<evidence type="ECO:0000256" key="9">
    <source>
        <dbReference type="ARBA" id="ARBA00022840"/>
    </source>
</evidence>
<dbReference type="PROSITE" id="PS50127">
    <property type="entry name" value="UBC_2"/>
    <property type="match status" value="2"/>
</dbReference>
<evidence type="ECO:0000256" key="6">
    <source>
        <dbReference type="ARBA" id="ARBA00022703"/>
    </source>
</evidence>
<comment type="subcellular location">
    <subcellularLocation>
        <location evidence="2">Cytoplasm</location>
    </subcellularLocation>
    <subcellularLocation>
        <location evidence="1">Nucleus</location>
    </subcellularLocation>
</comment>
<dbReference type="GeneID" id="54296105"/>
<dbReference type="GO" id="GO:0005634">
    <property type="term" value="C:nucleus"/>
    <property type="evidence" value="ECO:0007669"/>
    <property type="project" value="UniProtKB-SubCell"/>
</dbReference>
<dbReference type="CDD" id="cd00195">
    <property type="entry name" value="UBCc_UEV"/>
    <property type="match status" value="1"/>
</dbReference>
<dbReference type="GO" id="GO:0005737">
    <property type="term" value="C:cytoplasm"/>
    <property type="evidence" value="ECO:0007669"/>
    <property type="project" value="UniProtKB-SubCell"/>
</dbReference>
<dbReference type="Proteomes" id="UP000799438">
    <property type="component" value="Unassembled WGS sequence"/>
</dbReference>
<keyword evidence="4" id="KW-0963">Cytoplasm</keyword>
<dbReference type="FunFam" id="3.10.110.10:FF:000126">
    <property type="entry name" value="Ubiquitin conjugating enzyme, putative"/>
    <property type="match status" value="1"/>
</dbReference>
<feature type="domain" description="UBC core" evidence="15">
    <location>
        <begin position="286"/>
        <end position="438"/>
    </location>
</feature>
<evidence type="ECO:0000256" key="2">
    <source>
        <dbReference type="ARBA" id="ARBA00004496"/>
    </source>
</evidence>
<dbReference type="GO" id="GO:0005524">
    <property type="term" value="F:ATP binding"/>
    <property type="evidence" value="ECO:0007669"/>
    <property type="project" value="UniProtKB-KW"/>
</dbReference>
<evidence type="ECO:0000256" key="4">
    <source>
        <dbReference type="ARBA" id="ARBA00022490"/>
    </source>
</evidence>
<evidence type="ECO:0000256" key="14">
    <source>
        <dbReference type="ARBA" id="ARBA00042401"/>
    </source>
</evidence>
<dbReference type="InterPro" id="IPR000608">
    <property type="entry name" value="UBC"/>
</dbReference>
<dbReference type="PANTHER" id="PTHR46116:SF26">
    <property type="entry name" value="UBIQUITIN-CONJUGATING ENZYME E2 Z"/>
    <property type="match status" value="1"/>
</dbReference>
<accession>A0A6A6BRA0</accession>
<evidence type="ECO:0000256" key="1">
    <source>
        <dbReference type="ARBA" id="ARBA00004123"/>
    </source>
</evidence>
<dbReference type="CDD" id="cd23809">
    <property type="entry name" value="UBCc_UBE2Z"/>
    <property type="match status" value="1"/>
</dbReference>
<evidence type="ECO:0000256" key="11">
    <source>
        <dbReference type="ARBA" id="ARBA00039894"/>
    </source>
</evidence>
<keyword evidence="17" id="KW-1185">Reference proteome</keyword>
<protein>
    <recommendedName>
        <fullName evidence="11">Ubiquitin-conjugating enzyme E2 Z</fullName>
        <ecNumber evidence="3">2.3.2.23</ecNumber>
    </recommendedName>
    <alternativeName>
        <fullName evidence="12">E2 ubiquitin-conjugating enzyme Z</fullName>
    </alternativeName>
    <alternativeName>
        <fullName evidence="14">Ubiquitin carrier protein Z</fullName>
    </alternativeName>
    <alternativeName>
        <fullName evidence="13">Ubiquitin-protein ligase Z</fullName>
    </alternativeName>
</protein>
<organism evidence="16 17">
    <name type="scientific">Aplosporella prunicola CBS 121167</name>
    <dbReference type="NCBI Taxonomy" id="1176127"/>
    <lineage>
        <taxon>Eukaryota</taxon>
        <taxon>Fungi</taxon>
        <taxon>Dikarya</taxon>
        <taxon>Ascomycota</taxon>
        <taxon>Pezizomycotina</taxon>
        <taxon>Dothideomycetes</taxon>
        <taxon>Dothideomycetes incertae sedis</taxon>
        <taxon>Botryosphaeriales</taxon>
        <taxon>Aplosporellaceae</taxon>
        <taxon>Aplosporella</taxon>
    </lineage>
</organism>
<evidence type="ECO:0000256" key="13">
    <source>
        <dbReference type="ARBA" id="ARBA00042316"/>
    </source>
</evidence>
<keyword evidence="6" id="KW-0053">Apoptosis</keyword>
<keyword evidence="5" id="KW-0808">Transferase</keyword>
<evidence type="ECO:0000313" key="16">
    <source>
        <dbReference type="EMBL" id="KAF2146540.1"/>
    </source>
</evidence>
<evidence type="ECO:0000256" key="5">
    <source>
        <dbReference type="ARBA" id="ARBA00022679"/>
    </source>
</evidence>
<evidence type="ECO:0000256" key="10">
    <source>
        <dbReference type="ARBA" id="ARBA00023242"/>
    </source>
</evidence>
<dbReference type="EC" id="2.3.2.23" evidence="3"/>
<gene>
    <name evidence="16" type="ORF">K452DRAFT_262397</name>
</gene>
<keyword evidence="7" id="KW-0547">Nucleotide-binding</keyword>
<dbReference type="OrthoDB" id="1926878at2759"/>
<dbReference type="PANTHER" id="PTHR46116">
    <property type="entry name" value="(E3-INDEPENDENT) E2 UBIQUITIN-CONJUGATING ENZYME"/>
    <property type="match status" value="1"/>
</dbReference>
<evidence type="ECO:0000256" key="7">
    <source>
        <dbReference type="ARBA" id="ARBA00022741"/>
    </source>
</evidence>
<dbReference type="RefSeq" id="XP_033402249.1">
    <property type="nucleotide sequence ID" value="XM_033538609.1"/>
</dbReference>
<dbReference type="AlphaFoldDB" id="A0A6A6BRA0"/>
<dbReference type="SUPFAM" id="SSF54495">
    <property type="entry name" value="UBC-like"/>
    <property type="match status" value="2"/>
</dbReference>
<feature type="domain" description="UBC core" evidence="15">
    <location>
        <begin position="4"/>
        <end position="164"/>
    </location>
</feature>
<dbReference type="GO" id="GO:0061631">
    <property type="term" value="F:ubiquitin conjugating enzyme activity"/>
    <property type="evidence" value="ECO:0007669"/>
    <property type="project" value="UniProtKB-EC"/>
</dbReference>
<keyword evidence="8" id="KW-0833">Ubl conjugation pathway</keyword>
<sequence>MSNQSILRISRELCDIQRGSDLSLAVACRDSDVRSVRALIIGPPDTPYEFGFFEFSVKFGKEYPAKAPSVQCITTNGGRTRFNPNIYAQGKVCLSILGTWRGERGEEWSSAQGLESILISIQSLMSPDPYENEPGFEEANSDYDKKLKAAYIAKIHHETMRVSVIERLEDYLKIIPPEKKGAVRYDAEEDYQSSDADIFEPFKDLCKRRFLWYYNSYVKKINEVKDKHKENAKFERMPFEGPSNEMVGMFQYERLLNRLAAIREALEKETLSWIDDGLQASKQELSIANNLQRQFEQTTDHFEHADSVQLDFELVQGNPFVWKVVLFGPPMSNLDGGIFNIKIYLSTHFPDIQPRVKVETPLFHHRISKDGVLCYSARRSDDLRSHIEAIVEAIKDDNPTYDPRTLVNPEASALFWGTPEQKKLYSRQLRRSAQASFE</sequence>
<dbReference type="InterPro" id="IPR016135">
    <property type="entry name" value="UBQ-conjugating_enzyme/RWD"/>
</dbReference>
<evidence type="ECO:0000313" key="17">
    <source>
        <dbReference type="Proteomes" id="UP000799438"/>
    </source>
</evidence>
<evidence type="ECO:0000259" key="15">
    <source>
        <dbReference type="PROSITE" id="PS50127"/>
    </source>
</evidence>
<dbReference type="SMART" id="SM00212">
    <property type="entry name" value="UBCc"/>
    <property type="match status" value="2"/>
</dbReference>
<proteinExistence type="predicted"/>
<evidence type="ECO:0000256" key="3">
    <source>
        <dbReference type="ARBA" id="ARBA00012486"/>
    </source>
</evidence>
<keyword evidence="9" id="KW-0067">ATP-binding</keyword>
<dbReference type="Gene3D" id="3.10.110.10">
    <property type="entry name" value="Ubiquitin Conjugating Enzyme"/>
    <property type="match status" value="2"/>
</dbReference>
<reference evidence="16" key="1">
    <citation type="journal article" date="2020" name="Stud. Mycol.">
        <title>101 Dothideomycetes genomes: a test case for predicting lifestyles and emergence of pathogens.</title>
        <authorList>
            <person name="Haridas S."/>
            <person name="Albert R."/>
            <person name="Binder M."/>
            <person name="Bloem J."/>
            <person name="Labutti K."/>
            <person name="Salamov A."/>
            <person name="Andreopoulos B."/>
            <person name="Baker S."/>
            <person name="Barry K."/>
            <person name="Bills G."/>
            <person name="Bluhm B."/>
            <person name="Cannon C."/>
            <person name="Castanera R."/>
            <person name="Culley D."/>
            <person name="Daum C."/>
            <person name="Ezra D."/>
            <person name="Gonzalez J."/>
            <person name="Henrissat B."/>
            <person name="Kuo A."/>
            <person name="Liang C."/>
            <person name="Lipzen A."/>
            <person name="Lutzoni F."/>
            <person name="Magnuson J."/>
            <person name="Mondo S."/>
            <person name="Nolan M."/>
            <person name="Ohm R."/>
            <person name="Pangilinan J."/>
            <person name="Park H.-J."/>
            <person name="Ramirez L."/>
            <person name="Alfaro M."/>
            <person name="Sun H."/>
            <person name="Tritt A."/>
            <person name="Yoshinaga Y."/>
            <person name="Zwiers L.-H."/>
            <person name="Turgeon B."/>
            <person name="Goodwin S."/>
            <person name="Spatafora J."/>
            <person name="Crous P."/>
            <person name="Grigoriev I."/>
        </authorList>
    </citation>
    <scope>NUCLEOTIDE SEQUENCE</scope>
    <source>
        <strain evidence="16">CBS 121167</strain>
    </source>
</reference>
<dbReference type="GO" id="GO:0006915">
    <property type="term" value="P:apoptotic process"/>
    <property type="evidence" value="ECO:0007669"/>
    <property type="project" value="UniProtKB-KW"/>
</dbReference>
<dbReference type="GO" id="GO:0004869">
    <property type="term" value="F:cysteine-type endopeptidase inhibitor activity"/>
    <property type="evidence" value="ECO:0007669"/>
    <property type="project" value="TreeGrafter"/>
</dbReference>
<dbReference type="GO" id="GO:0043066">
    <property type="term" value="P:negative regulation of apoptotic process"/>
    <property type="evidence" value="ECO:0007669"/>
    <property type="project" value="TreeGrafter"/>
</dbReference>
<evidence type="ECO:0000256" key="12">
    <source>
        <dbReference type="ARBA" id="ARBA00041798"/>
    </source>
</evidence>
<name>A0A6A6BRA0_9PEZI</name>